<evidence type="ECO:0000256" key="1">
    <source>
        <dbReference type="SAM" id="MobiDB-lite"/>
    </source>
</evidence>
<dbReference type="AlphaFoldDB" id="A0A815TQ05"/>
<protein>
    <submittedName>
        <fullName evidence="3">Uncharacterized protein</fullName>
    </submittedName>
</protein>
<feature type="compositionally biased region" description="Polar residues" evidence="1">
    <location>
        <begin position="1"/>
        <end position="20"/>
    </location>
</feature>
<dbReference type="Proteomes" id="UP000663877">
    <property type="component" value="Unassembled WGS sequence"/>
</dbReference>
<reference evidence="3" key="1">
    <citation type="submission" date="2021-02" db="EMBL/GenBank/DDBJ databases">
        <authorList>
            <person name="Nowell W R."/>
        </authorList>
    </citation>
    <scope>NUCLEOTIDE SEQUENCE</scope>
</reference>
<sequence>MAESNHANHTTDSSTWTLTEIISGASSNNNESEEEQKPTPDYDRDNGGKFMKELEECEDNVIKQNFNMLHYIIFIFRCMNS</sequence>
<name>A0A815TQ05_9BILA</name>
<proteinExistence type="predicted"/>
<accession>A0A815TQ05</accession>
<dbReference type="Proteomes" id="UP000663832">
    <property type="component" value="Unassembled WGS sequence"/>
</dbReference>
<keyword evidence="4" id="KW-1185">Reference proteome</keyword>
<organism evidence="3 4">
    <name type="scientific">Adineta steineri</name>
    <dbReference type="NCBI Taxonomy" id="433720"/>
    <lineage>
        <taxon>Eukaryota</taxon>
        <taxon>Metazoa</taxon>
        <taxon>Spiralia</taxon>
        <taxon>Gnathifera</taxon>
        <taxon>Rotifera</taxon>
        <taxon>Eurotatoria</taxon>
        <taxon>Bdelloidea</taxon>
        <taxon>Adinetida</taxon>
        <taxon>Adinetidae</taxon>
        <taxon>Adineta</taxon>
    </lineage>
</organism>
<dbReference type="EMBL" id="CAJNOI010000008">
    <property type="protein sequence ID" value="CAF0767851.1"/>
    <property type="molecule type" value="Genomic_DNA"/>
</dbReference>
<comment type="caution">
    <text evidence="3">The sequence shown here is derived from an EMBL/GenBank/DDBJ whole genome shotgun (WGS) entry which is preliminary data.</text>
</comment>
<evidence type="ECO:0000313" key="2">
    <source>
        <dbReference type="EMBL" id="CAF0767851.1"/>
    </source>
</evidence>
<feature type="region of interest" description="Disordered" evidence="1">
    <location>
        <begin position="1"/>
        <end position="48"/>
    </location>
</feature>
<dbReference type="EMBL" id="CAJNOM010000571">
    <property type="protein sequence ID" value="CAF1505970.1"/>
    <property type="molecule type" value="Genomic_DNA"/>
</dbReference>
<evidence type="ECO:0000313" key="3">
    <source>
        <dbReference type="EMBL" id="CAF1505970.1"/>
    </source>
</evidence>
<gene>
    <name evidence="2" type="ORF">BJG266_LOCUS3387</name>
    <name evidence="3" type="ORF">QVE165_LOCUS43802</name>
</gene>
<evidence type="ECO:0000313" key="4">
    <source>
        <dbReference type="Proteomes" id="UP000663832"/>
    </source>
</evidence>
<feature type="compositionally biased region" description="Basic and acidic residues" evidence="1">
    <location>
        <begin position="35"/>
        <end position="48"/>
    </location>
</feature>